<comment type="caution">
    <text evidence="1">The sequence shown here is derived from an EMBL/GenBank/DDBJ whole genome shotgun (WGS) entry which is preliminary data.</text>
</comment>
<dbReference type="EMBL" id="VUJX02000001">
    <property type="protein sequence ID" value="KAL0942754.1"/>
    <property type="molecule type" value="Genomic_DNA"/>
</dbReference>
<organism evidence="1 2">
    <name type="scientific">Colletotrichum truncatum</name>
    <name type="common">Anthracnose fungus</name>
    <name type="synonym">Colletotrichum capsici</name>
    <dbReference type="NCBI Taxonomy" id="5467"/>
    <lineage>
        <taxon>Eukaryota</taxon>
        <taxon>Fungi</taxon>
        <taxon>Dikarya</taxon>
        <taxon>Ascomycota</taxon>
        <taxon>Pezizomycotina</taxon>
        <taxon>Sordariomycetes</taxon>
        <taxon>Hypocreomycetidae</taxon>
        <taxon>Glomerellales</taxon>
        <taxon>Glomerellaceae</taxon>
        <taxon>Colletotrichum</taxon>
        <taxon>Colletotrichum truncatum species complex</taxon>
    </lineage>
</organism>
<keyword evidence="2" id="KW-1185">Reference proteome</keyword>
<reference evidence="1 2" key="1">
    <citation type="journal article" date="2020" name="Phytopathology">
        <title>Genome Sequence Resources of Colletotrichum truncatum, C. plurivorum, C. musicola, and C. sojae: Four Species Pathogenic to Soybean (Glycine max).</title>
        <authorList>
            <person name="Rogerio F."/>
            <person name="Boufleur T.R."/>
            <person name="Ciampi-Guillardi M."/>
            <person name="Sukno S.A."/>
            <person name="Thon M.R."/>
            <person name="Massola Junior N.S."/>
            <person name="Baroncelli R."/>
        </authorList>
    </citation>
    <scope>NUCLEOTIDE SEQUENCE [LARGE SCALE GENOMIC DNA]</scope>
    <source>
        <strain evidence="1 2">CMES1059</strain>
    </source>
</reference>
<evidence type="ECO:0000313" key="1">
    <source>
        <dbReference type="EMBL" id="KAL0942754.1"/>
    </source>
</evidence>
<sequence>MRLSLVATTLLAAGSVAAVKDRSDRGKLTKSTWVIDNQYKFSSRSYWDFSKITDGKLPAGLKISDYPVDGYEYVPQNVAIGDGFLQLKVNKGTFKSGEVTTLRKVKYASVRTVAVLSNTVGVCNGMFFYQSDTQEADIEFLTNPNSDSNVDAAQAAGHRKGTRYIWLSNQAARHGSLKTTYPIPVPATATSAEHEYRLDWIPGMTRFFIDGVQVWNSSRNVPSVAGVWVFNNWSDGDKSWSAGPPGQDAIFKIREIDMYFNAAV</sequence>
<dbReference type="Proteomes" id="UP000805649">
    <property type="component" value="Unassembled WGS sequence"/>
</dbReference>
<accession>A0ACC3ZF93</accession>
<proteinExistence type="predicted"/>
<gene>
    <name evidence="1" type="ORF">CTRU02_200640</name>
</gene>
<evidence type="ECO:0000313" key="2">
    <source>
        <dbReference type="Proteomes" id="UP000805649"/>
    </source>
</evidence>
<name>A0ACC3ZF93_COLTU</name>
<protein>
    <submittedName>
        <fullName evidence="1">Uncharacterized protein</fullName>
    </submittedName>
</protein>